<evidence type="ECO:0000313" key="2">
    <source>
        <dbReference type="Proteomes" id="UP000244956"/>
    </source>
</evidence>
<organism evidence="1 2">
    <name type="scientific">Marinilabilia rubra</name>
    <dbReference type="NCBI Taxonomy" id="2162893"/>
    <lineage>
        <taxon>Bacteria</taxon>
        <taxon>Pseudomonadati</taxon>
        <taxon>Bacteroidota</taxon>
        <taxon>Bacteroidia</taxon>
        <taxon>Marinilabiliales</taxon>
        <taxon>Marinilabiliaceae</taxon>
        <taxon>Marinilabilia</taxon>
    </lineage>
</organism>
<dbReference type="AlphaFoldDB" id="A0A2U2B7J5"/>
<proteinExistence type="predicted"/>
<keyword evidence="2" id="KW-1185">Reference proteome</keyword>
<sequence>MMKNISIIIAGFFSLLLGVSCEKDEYVAPESFSDVTWYTSIRPGTPYQVSAGGFVSFRNPSPGKLTHQWEIEEGNFFLKEGFTRNDSVLDSFIDEDAGLISEETTVHVLFSNPGINRVRLYTTFEDSVAFTGEDTLYAEKVDDLWIIDKTFEIDVFDSIRPAFKVLNGDEEIINVSGEDGVQIEDSASWPEITIEAGESLTYVDLTSNGRPNARTWNLMGGKPSSGGDSIVTVSYYKMGSYFGSISSRRQGNELPPGSAFKYIPLKINVVKSSQPFVFDGNLMEHESEKISFNVTGETAPFFNEEDNFIVNVSNDVAGFEGTIEVESVEVNPNDATIIELTLAESIYNTDLVTVSYSGGAIMSLDERPLEDFGPETVQMYLGASILSNQDVFGFETPADKNGGALGWWGQHPQWSRSEDQSVGSASMQYQIDDYSSAPNVSTLHGTAAELGMSVPPGKYRMSLKVWIDPGTTIQGIRTPIIPWNLIQWDISNANKGEWVTLSKDFTFDKEYTEMKLQVHKADNSDVSGPQLLYVDDISFVELEERP</sequence>
<dbReference type="RefSeq" id="WP_109264779.1">
    <property type="nucleotide sequence ID" value="NZ_QEWP01000009.1"/>
</dbReference>
<dbReference type="OrthoDB" id="9800955at2"/>
<dbReference type="Gene3D" id="2.60.120.260">
    <property type="entry name" value="Galactose-binding domain-like"/>
    <property type="match status" value="1"/>
</dbReference>
<dbReference type="EMBL" id="QEWP01000009">
    <property type="protein sequence ID" value="PWD99040.1"/>
    <property type="molecule type" value="Genomic_DNA"/>
</dbReference>
<name>A0A2U2B7J5_9BACT</name>
<dbReference type="PROSITE" id="PS51257">
    <property type="entry name" value="PROKAR_LIPOPROTEIN"/>
    <property type="match status" value="1"/>
</dbReference>
<reference evidence="1 2" key="1">
    <citation type="submission" date="2018-05" db="EMBL/GenBank/DDBJ databases">
        <title>Marinilabilia rubrum sp. nov., isolated from saltern sediment.</title>
        <authorList>
            <person name="Zhang R."/>
        </authorList>
    </citation>
    <scope>NUCLEOTIDE SEQUENCE [LARGE SCALE GENOMIC DNA]</scope>
    <source>
        <strain evidence="1 2">WTE16</strain>
    </source>
</reference>
<comment type="caution">
    <text evidence="1">The sequence shown here is derived from an EMBL/GenBank/DDBJ whole genome shotgun (WGS) entry which is preliminary data.</text>
</comment>
<dbReference type="Proteomes" id="UP000244956">
    <property type="component" value="Unassembled WGS sequence"/>
</dbReference>
<evidence type="ECO:0008006" key="3">
    <source>
        <dbReference type="Google" id="ProtNLM"/>
    </source>
</evidence>
<gene>
    <name evidence="1" type="ORF">DDZ16_12305</name>
</gene>
<accession>A0A2U2B7J5</accession>
<evidence type="ECO:0000313" key="1">
    <source>
        <dbReference type="EMBL" id="PWD99040.1"/>
    </source>
</evidence>
<protein>
    <recommendedName>
        <fullName evidence="3">PKD domain-containing protein</fullName>
    </recommendedName>
</protein>